<keyword evidence="3" id="KW-0813">Transport</keyword>
<dbReference type="Proteomes" id="UP000199529">
    <property type="component" value="Unassembled WGS sequence"/>
</dbReference>
<dbReference type="EMBL" id="FNOK01000040">
    <property type="protein sequence ID" value="SDY94780.1"/>
    <property type="molecule type" value="Genomic_DNA"/>
</dbReference>
<evidence type="ECO:0000256" key="4">
    <source>
        <dbReference type="ARBA" id="ARBA00022729"/>
    </source>
</evidence>
<dbReference type="Pfam" id="PF01547">
    <property type="entry name" value="SBP_bac_1"/>
    <property type="match status" value="1"/>
</dbReference>
<dbReference type="AlphaFoldDB" id="A0A1H3P156"/>
<evidence type="ECO:0000256" key="2">
    <source>
        <dbReference type="ARBA" id="ARBA00008520"/>
    </source>
</evidence>
<accession>A0A1H3P156</accession>
<sequence>MRRSTVVSGRSGENRNYRSRALAAAGTAVAALVAASCTAGSTSDGPQPAPGPDQQVTITVSSQFTDRELDVLNRALDGFHAKHPNITINSQGNQDDDKITQAIRGGNPPDVAISAETINLGQFCSSGAWQDLGPYLQRDQVDLNQIPKVVQEYTQFQGKRCAMPLLADVYGMYYNADLFARAGITAPPKTASELTDLAKRLTEFNPDGSIKVAGFLPVLTSQANHPWNWAPHFGAKWMDAQGKSVLGQDPAWQEMYRWQKELVDFYGWDKLVQFTSGLGQQYSADNAFQQGKIAMMIDGEYRTGFIEDDAPNLRFGTAPFPVADGKPELYGTGFVTGTIIGIPRGAENAGAAWELIRYLTTDTTALVDLANGLKNVPTTTAALHDPRLQSSEQYKTFLDLFDNPQLVASPPSPNGSAYMKSTEDFSVKWQSGQVSDLGGALRELDAQIDAAKALGGG</sequence>
<evidence type="ECO:0000256" key="6">
    <source>
        <dbReference type="ARBA" id="ARBA00049753"/>
    </source>
</evidence>
<protein>
    <recommendedName>
        <fullName evidence="6">Probable sugar-binding periplasmic protein</fullName>
    </recommendedName>
</protein>
<keyword evidence="4" id="KW-0732">Signal</keyword>
<organism evidence="7 8">
    <name type="scientific">Saccharopolyspora shandongensis</name>
    <dbReference type="NCBI Taxonomy" id="418495"/>
    <lineage>
        <taxon>Bacteria</taxon>
        <taxon>Bacillati</taxon>
        <taxon>Actinomycetota</taxon>
        <taxon>Actinomycetes</taxon>
        <taxon>Pseudonocardiales</taxon>
        <taxon>Pseudonocardiaceae</taxon>
        <taxon>Saccharopolyspora</taxon>
    </lineage>
</organism>
<dbReference type="Gene3D" id="3.40.190.10">
    <property type="entry name" value="Periplasmic binding protein-like II"/>
    <property type="match status" value="2"/>
</dbReference>
<dbReference type="SUPFAM" id="SSF53850">
    <property type="entry name" value="Periplasmic binding protein-like II"/>
    <property type="match status" value="1"/>
</dbReference>
<keyword evidence="8" id="KW-1185">Reference proteome</keyword>
<dbReference type="PANTHER" id="PTHR43649:SF28">
    <property type="entry name" value="BINDING PROTEIN COMPONENT OF ABC SUGAR TRANSPORTER-RELATED"/>
    <property type="match status" value="1"/>
</dbReference>
<evidence type="ECO:0000256" key="5">
    <source>
        <dbReference type="ARBA" id="ARBA00049629"/>
    </source>
</evidence>
<dbReference type="STRING" id="418495.SAMN05216215_104028"/>
<reference evidence="8" key="1">
    <citation type="submission" date="2016-10" db="EMBL/GenBank/DDBJ databases">
        <authorList>
            <person name="Varghese N."/>
            <person name="Submissions S."/>
        </authorList>
    </citation>
    <scope>NUCLEOTIDE SEQUENCE [LARGE SCALE GENOMIC DNA]</scope>
    <source>
        <strain evidence="8">CGMCC 4.3530</strain>
    </source>
</reference>
<comment type="subcellular location">
    <subcellularLocation>
        <location evidence="1">Cell envelope</location>
    </subcellularLocation>
</comment>
<comment type="function">
    <text evidence="5">Part of a binding-protein-dependent transport system for a sugar.</text>
</comment>
<dbReference type="InterPro" id="IPR050490">
    <property type="entry name" value="Bact_solute-bd_prot1"/>
</dbReference>
<name>A0A1H3P156_9PSEU</name>
<dbReference type="GO" id="GO:0030313">
    <property type="term" value="C:cell envelope"/>
    <property type="evidence" value="ECO:0007669"/>
    <property type="project" value="UniProtKB-SubCell"/>
</dbReference>
<dbReference type="RefSeq" id="WP_093272934.1">
    <property type="nucleotide sequence ID" value="NZ_FNOK01000040.1"/>
</dbReference>
<dbReference type="CDD" id="cd14748">
    <property type="entry name" value="PBP2_UgpB"/>
    <property type="match status" value="1"/>
</dbReference>
<gene>
    <name evidence="7" type="ORF">SAMN05216215_104028</name>
</gene>
<dbReference type="PANTHER" id="PTHR43649">
    <property type="entry name" value="ARABINOSE-BINDING PROTEIN-RELATED"/>
    <property type="match status" value="1"/>
</dbReference>
<evidence type="ECO:0000256" key="1">
    <source>
        <dbReference type="ARBA" id="ARBA00004196"/>
    </source>
</evidence>
<comment type="similarity">
    <text evidence="2">Belongs to the bacterial solute-binding protein 1 family.</text>
</comment>
<evidence type="ECO:0000313" key="7">
    <source>
        <dbReference type="EMBL" id="SDY94780.1"/>
    </source>
</evidence>
<evidence type="ECO:0000313" key="8">
    <source>
        <dbReference type="Proteomes" id="UP000199529"/>
    </source>
</evidence>
<dbReference type="OrthoDB" id="9795467at2"/>
<dbReference type="InterPro" id="IPR006059">
    <property type="entry name" value="SBP"/>
</dbReference>
<proteinExistence type="inferred from homology"/>
<evidence type="ECO:0000256" key="3">
    <source>
        <dbReference type="ARBA" id="ARBA00022448"/>
    </source>
</evidence>